<dbReference type="PANTHER" id="PTHR22870:SF408">
    <property type="entry name" value="OS09G0560450 PROTEIN"/>
    <property type="match status" value="1"/>
</dbReference>
<evidence type="ECO:0000313" key="5">
    <source>
        <dbReference type="EMBL" id="PRP83746.1"/>
    </source>
</evidence>
<dbReference type="EMBL" id="MDYQ01000077">
    <property type="protein sequence ID" value="PRP83746.1"/>
    <property type="molecule type" value="Genomic_DNA"/>
</dbReference>
<dbReference type="STRING" id="1890364.A0A2P6NIF7"/>
<dbReference type="PROSITE" id="PS50012">
    <property type="entry name" value="RCC1_3"/>
    <property type="match status" value="3"/>
</dbReference>
<organism evidence="5 6">
    <name type="scientific">Planoprotostelium fungivorum</name>
    <dbReference type="NCBI Taxonomy" id="1890364"/>
    <lineage>
        <taxon>Eukaryota</taxon>
        <taxon>Amoebozoa</taxon>
        <taxon>Evosea</taxon>
        <taxon>Variosea</taxon>
        <taxon>Cavosteliida</taxon>
        <taxon>Cavosteliaceae</taxon>
        <taxon>Planoprotostelium</taxon>
    </lineage>
</organism>
<keyword evidence="6" id="KW-1185">Reference proteome</keyword>
<dbReference type="InterPro" id="IPR032675">
    <property type="entry name" value="LRR_dom_sf"/>
</dbReference>
<dbReference type="SUPFAM" id="SSF52075">
    <property type="entry name" value="Outer arm dynein light chain 1"/>
    <property type="match status" value="1"/>
</dbReference>
<feature type="repeat" description="Filamin" evidence="2">
    <location>
        <begin position="279"/>
        <end position="328"/>
    </location>
</feature>
<evidence type="ECO:0000259" key="4">
    <source>
        <dbReference type="PROSITE" id="PS50097"/>
    </source>
</evidence>
<evidence type="ECO:0000313" key="6">
    <source>
        <dbReference type="Proteomes" id="UP000241769"/>
    </source>
</evidence>
<evidence type="ECO:0000256" key="1">
    <source>
        <dbReference type="ARBA" id="ARBA00022737"/>
    </source>
</evidence>
<dbReference type="PROSITE" id="PS00626">
    <property type="entry name" value="RCC1_2"/>
    <property type="match status" value="1"/>
</dbReference>
<name>A0A2P6NIF7_9EUKA</name>
<dbReference type="CDD" id="cd14733">
    <property type="entry name" value="BACK"/>
    <property type="match status" value="1"/>
</dbReference>
<dbReference type="InParanoid" id="A0A2P6NIF7"/>
<dbReference type="Pfam" id="PF00651">
    <property type="entry name" value="BTB"/>
    <property type="match status" value="1"/>
</dbReference>
<proteinExistence type="predicted"/>
<dbReference type="Gene3D" id="2.130.10.30">
    <property type="entry name" value="Regulator of chromosome condensation 1/beta-lactamase-inhibitor protein II"/>
    <property type="match status" value="2"/>
</dbReference>
<dbReference type="SUPFAM" id="SSF50985">
    <property type="entry name" value="RCC1/BLIP-II"/>
    <property type="match status" value="1"/>
</dbReference>
<reference evidence="5 6" key="1">
    <citation type="journal article" date="2018" name="Genome Biol. Evol.">
        <title>Multiple Roots of Fruiting Body Formation in Amoebozoa.</title>
        <authorList>
            <person name="Hillmann F."/>
            <person name="Forbes G."/>
            <person name="Novohradska S."/>
            <person name="Ferling I."/>
            <person name="Riege K."/>
            <person name="Groth M."/>
            <person name="Westermann M."/>
            <person name="Marz M."/>
            <person name="Spaller T."/>
            <person name="Winckler T."/>
            <person name="Schaap P."/>
            <person name="Glockner G."/>
        </authorList>
    </citation>
    <scope>NUCLEOTIDE SEQUENCE [LARGE SCALE GENOMIC DNA]</scope>
    <source>
        <strain evidence="5 6">Jena</strain>
    </source>
</reference>
<dbReference type="Pfam" id="PF13855">
    <property type="entry name" value="LRR_8"/>
    <property type="match status" value="1"/>
</dbReference>
<dbReference type="InterPro" id="IPR013783">
    <property type="entry name" value="Ig-like_fold"/>
</dbReference>
<feature type="repeat" description="RCC1" evidence="3">
    <location>
        <begin position="537"/>
        <end position="589"/>
    </location>
</feature>
<dbReference type="InterPro" id="IPR051210">
    <property type="entry name" value="Ub_ligase/GEF_domain"/>
</dbReference>
<dbReference type="PROSITE" id="PS50097">
    <property type="entry name" value="BTB"/>
    <property type="match status" value="1"/>
</dbReference>
<dbReference type="PANTHER" id="PTHR22870">
    <property type="entry name" value="REGULATOR OF CHROMOSOME CONDENSATION"/>
    <property type="match status" value="1"/>
</dbReference>
<feature type="repeat" description="RCC1" evidence="3">
    <location>
        <begin position="380"/>
        <end position="430"/>
    </location>
</feature>
<dbReference type="Gene3D" id="3.80.10.10">
    <property type="entry name" value="Ribonuclease Inhibitor"/>
    <property type="match status" value="1"/>
</dbReference>
<dbReference type="AlphaFoldDB" id="A0A2P6NIF7"/>
<dbReference type="OrthoDB" id="6359816at2759"/>
<dbReference type="Gene3D" id="3.30.710.10">
    <property type="entry name" value="Potassium Channel Kv1.1, Chain A"/>
    <property type="match status" value="1"/>
</dbReference>
<dbReference type="SUPFAM" id="SSF81296">
    <property type="entry name" value="E set domains"/>
    <property type="match status" value="1"/>
</dbReference>
<dbReference type="InterPro" id="IPR014756">
    <property type="entry name" value="Ig_E-set"/>
</dbReference>
<accession>A0A2P6NIF7</accession>
<dbReference type="Pfam" id="PF13540">
    <property type="entry name" value="RCC1_2"/>
    <property type="match status" value="2"/>
</dbReference>
<dbReference type="SUPFAM" id="SSF54695">
    <property type="entry name" value="POZ domain"/>
    <property type="match status" value="1"/>
</dbReference>
<evidence type="ECO:0000256" key="3">
    <source>
        <dbReference type="PROSITE-ProRule" id="PRU00235"/>
    </source>
</evidence>
<dbReference type="Proteomes" id="UP000241769">
    <property type="component" value="Unassembled WGS sequence"/>
</dbReference>
<dbReference type="Gene3D" id="2.60.40.10">
    <property type="entry name" value="Immunoglobulins"/>
    <property type="match status" value="1"/>
</dbReference>
<dbReference type="InterPro" id="IPR017868">
    <property type="entry name" value="Filamin/ABP280_repeat-like"/>
</dbReference>
<feature type="repeat" description="RCC1" evidence="3">
    <location>
        <begin position="590"/>
        <end position="640"/>
    </location>
</feature>
<keyword evidence="1" id="KW-0677">Repeat</keyword>
<dbReference type="CDD" id="cd18186">
    <property type="entry name" value="BTB_POZ_ZBTB_KLHL-like"/>
    <property type="match status" value="1"/>
</dbReference>
<comment type="caution">
    <text evidence="5">The sequence shown here is derived from an EMBL/GenBank/DDBJ whole genome shotgun (WGS) entry which is preliminary data.</text>
</comment>
<dbReference type="InterPro" id="IPR000408">
    <property type="entry name" value="Reg_chr_condens"/>
</dbReference>
<dbReference type="PROSITE" id="PS51450">
    <property type="entry name" value="LRR"/>
    <property type="match status" value="1"/>
</dbReference>
<dbReference type="InterPro" id="IPR000210">
    <property type="entry name" value="BTB/POZ_dom"/>
</dbReference>
<sequence>MEVPLAPPAPSIYAERSSSKEIEWLRIALSIERFRGGQLDWSNTNIGPSLNWMVSGYHTIDFRPWWSHTAITDGKETVVLSDEAPSGVYRLQNGADCGSPLYFYTLIETFLLNRNRIVTFPEIAFLRNVKHLDLSDNHIQSFPDAINQLEHLQVLKAHNNPIRGISEVHMKAFTSHTLKTLTMDAPTFTRLLEDDRYNLIIASKTEVLVNESSEVDLSILRRFRDHMQDVLRAETKGGSKSSVQLHTRLYINFSTLNLNGQLRKTGGCQYTATLIRSFPSPLSIQCEVIDLQNGSYSISYLLTQGGEYEMVVRTHGILALKVPITCLETSASAFRWGTGGGDIKYYDGAPKPQPMESLGLITISKISSGPSHTVFISGTGATFGYGDNSCGQLGHPSSVSISCGLEQRTHKHQGMEVSCGKSSTSILVEGGDIYSFGDGKYGMNHLESLRRHKIVALTYAFGMYMGLSAKGEVFSWRTHSDAPSRDSFLTSHHVKQLAGSFSYLLAVTDEGKKTTRWLEVLPNYNIKQVLMALDAQGNVYTWTEGPVHKQQIQLGQPADRADMRVNFGNHVVITQIAMGTLHCAALTTEGKMYLWGSGSYGQIGFGSTEDIPEPQHMSSIKQRIYSILATGNETFAMITPQQSRLGEDMIELLRSGDYSDDGMTLTILLILARCPVLAQKFSERINEEFLRFLYGNHLSTDITEADNRKLRTMVDTFHFQDLASELESNHNNLRTMHMYKKLVNQKSLLSRGQYFKGLLSSGMKESSERRATVHNLDDEALLSLLEWIYSDDVADLSVDTALDLLQAADEFVTEQRLRDICTSLIRQNIDHETVCYVLPIAIMTNSRDLQNACMDLIYSRFSLVKETETYMNLSNDLREEIEANLTAMK</sequence>
<gene>
    <name evidence="5" type="ORF">PROFUN_09078</name>
</gene>
<feature type="domain" description="BTB" evidence="4">
    <location>
        <begin position="720"/>
        <end position="793"/>
    </location>
</feature>
<dbReference type="InterPro" id="IPR011333">
    <property type="entry name" value="SKP1/BTB/POZ_sf"/>
</dbReference>
<protein>
    <submittedName>
        <fullName evidence="5">E3 ubiquitin-protein ligase HERC2-like</fullName>
    </submittedName>
</protein>
<dbReference type="InterPro" id="IPR001611">
    <property type="entry name" value="Leu-rich_rpt"/>
</dbReference>
<dbReference type="InterPro" id="IPR009091">
    <property type="entry name" value="RCC1/BLIP-II"/>
</dbReference>
<dbReference type="PROSITE" id="PS50194">
    <property type="entry name" value="FILAMIN_REPEAT"/>
    <property type="match status" value="1"/>
</dbReference>
<evidence type="ECO:0000256" key="2">
    <source>
        <dbReference type="PROSITE-ProRule" id="PRU00087"/>
    </source>
</evidence>